<dbReference type="InterPro" id="IPR009061">
    <property type="entry name" value="DNA-bd_dom_put_sf"/>
</dbReference>
<dbReference type="Pfam" id="PF12728">
    <property type="entry name" value="HTH_17"/>
    <property type="match status" value="1"/>
</dbReference>
<proteinExistence type="predicted"/>
<gene>
    <name evidence="2" type="ORF">AOC05_05090</name>
</gene>
<name>A0A0M4QVP8_9MICC</name>
<evidence type="ECO:0000259" key="1">
    <source>
        <dbReference type="Pfam" id="PF12728"/>
    </source>
</evidence>
<protein>
    <recommendedName>
        <fullName evidence="1">Helix-turn-helix domain-containing protein</fullName>
    </recommendedName>
</protein>
<reference evidence="3" key="1">
    <citation type="submission" date="2015-09" db="EMBL/GenBank/DDBJ databases">
        <title>Complete genome of Arthrobacter alpinus strain R3.8.</title>
        <authorList>
            <person name="See-Too W.S."/>
            <person name="Chan K.G."/>
        </authorList>
    </citation>
    <scope>NUCLEOTIDE SEQUENCE [LARGE SCALE GENOMIC DNA]</scope>
    <source>
        <strain evidence="3">R3.8</strain>
    </source>
</reference>
<dbReference type="OrthoDB" id="4330189at2"/>
<keyword evidence="3" id="KW-1185">Reference proteome</keyword>
<dbReference type="SUPFAM" id="SSF46955">
    <property type="entry name" value="Putative DNA-binding domain"/>
    <property type="match status" value="1"/>
</dbReference>
<sequence length="65" mass="7031">MAAAVVAKLLTLEEVAQMLRKTPASLRWMIHVGTAPASALIGNRRMFRETDVVAYINAAFDGASK</sequence>
<organism evidence="2 3">
    <name type="scientific">Arthrobacter alpinus</name>
    <dbReference type="NCBI Taxonomy" id="656366"/>
    <lineage>
        <taxon>Bacteria</taxon>
        <taxon>Bacillati</taxon>
        <taxon>Actinomycetota</taxon>
        <taxon>Actinomycetes</taxon>
        <taxon>Micrococcales</taxon>
        <taxon>Micrococcaceae</taxon>
        <taxon>Arthrobacter</taxon>
    </lineage>
</organism>
<evidence type="ECO:0000313" key="2">
    <source>
        <dbReference type="EMBL" id="ALE91848.1"/>
    </source>
</evidence>
<dbReference type="KEGG" id="aaq:AOC05_05090"/>
<accession>A0A0M4QVP8</accession>
<dbReference type="Proteomes" id="UP000062833">
    <property type="component" value="Chromosome"/>
</dbReference>
<dbReference type="PATRIC" id="fig|656366.3.peg.1096"/>
<dbReference type="AlphaFoldDB" id="A0A0M4QVP8"/>
<evidence type="ECO:0000313" key="3">
    <source>
        <dbReference type="Proteomes" id="UP000062833"/>
    </source>
</evidence>
<dbReference type="EMBL" id="CP012677">
    <property type="protein sequence ID" value="ALE91848.1"/>
    <property type="molecule type" value="Genomic_DNA"/>
</dbReference>
<dbReference type="InterPro" id="IPR041657">
    <property type="entry name" value="HTH_17"/>
</dbReference>
<feature type="domain" description="Helix-turn-helix" evidence="1">
    <location>
        <begin position="9"/>
        <end position="58"/>
    </location>
</feature>